<organism evidence="1 2">
    <name type="scientific">Cronobacter malonaticus</name>
    <dbReference type="NCBI Taxonomy" id="413503"/>
    <lineage>
        <taxon>Bacteria</taxon>
        <taxon>Pseudomonadati</taxon>
        <taxon>Pseudomonadota</taxon>
        <taxon>Gammaproteobacteria</taxon>
        <taxon>Enterobacterales</taxon>
        <taxon>Enterobacteriaceae</taxon>
        <taxon>Cronobacter</taxon>
    </lineage>
</organism>
<feature type="non-terminal residue" evidence="1">
    <location>
        <position position="1"/>
    </location>
</feature>
<gene>
    <name evidence="1" type="ORF">C3E80_21145</name>
</gene>
<comment type="caution">
    <text evidence="1">The sequence shown here is derived from an EMBL/GenBank/DDBJ whole genome shotgun (WGS) entry which is preliminary data.</text>
</comment>
<sequence length="103" mass="12274">LPDDLDIFSLIKERNPELESFTRDMFSQVFLFFDYDGHSNNASDEKIRKLLDFFDEETEKGRLYISYPMIESLKCISDLNNEDAFYNHTYLLRKASIILFLRS</sequence>
<name>A0A423XQ65_9ENTR</name>
<dbReference type="EMBL" id="PQJL01000053">
    <property type="protein sequence ID" value="ROW57287.1"/>
    <property type="molecule type" value="Genomic_DNA"/>
</dbReference>
<dbReference type="AlphaFoldDB" id="A0A423XQ65"/>
<evidence type="ECO:0000313" key="1">
    <source>
        <dbReference type="EMBL" id="ROW57287.1"/>
    </source>
</evidence>
<proteinExistence type="predicted"/>
<reference evidence="1 2" key="1">
    <citation type="journal article" date="2018" name="Front. Microbiol.">
        <title>An Investigation of an Acute Gastroenteritis Outbreak: Cronobacter sakazakii, a Potential Cause of Food-Borne Illness.</title>
        <authorList>
            <person name="Yong W."/>
            <person name="Guo B."/>
            <person name="Shi X."/>
            <person name="Cheng T."/>
            <person name="Chen M."/>
            <person name="Jiang X."/>
            <person name="Ye Y."/>
            <person name="Wang J."/>
            <person name="Xie G."/>
            <person name="Ding J."/>
        </authorList>
    </citation>
    <scope>NUCLEOTIDE SEQUENCE [LARGE SCALE GENOMIC DNA]</scope>
    <source>
        <strain evidence="1 2">S1</strain>
    </source>
</reference>
<protein>
    <submittedName>
        <fullName evidence="1">Uncharacterized protein</fullName>
    </submittedName>
</protein>
<evidence type="ECO:0000313" key="2">
    <source>
        <dbReference type="Proteomes" id="UP000285793"/>
    </source>
</evidence>
<accession>A0A423XQ65</accession>
<dbReference type="Proteomes" id="UP000285793">
    <property type="component" value="Unassembled WGS sequence"/>
</dbReference>